<dbReference type="OrthoDB" id="9778453at2"/>
<dbReference type="AlphaFoldDB" id="A0A6I1MHW0"/>
<keyword evidence="4" id="KW-1185">Reference proteome</keyword>
<dbReference type="InterPro" id="IPR050798">
    <property type="entry name" value="YhaM_exoribonuc/phosphodiest"/>
</dbReference>
<dbReference type="CDD" id="cd00077">
    <property type="entry name" value="HDc"/>
    <property type="match status" value="1"/>
</dbReference>
<dbReference type="RefSeq" id="WP_152888116.1">
    <property type="nucleotide sequence ID" value="NZ_WHJC01000032.1"/>
</dbReference>
<comment type="caution">
    <text evidence="3">The sequence shown here is derived from an EMBL/GenBank/DDBJ whole genome shotgun (WGS) entry which is preliminary data.</text>
</comment>
<dbReference type="EMBL" id="WHJC01000032">
    <property type="protein sequence ID" value="MPQ42995.1"/>
    <property type="molecule type" value="Genomic_DNA"/>
</dbReference>
<feature type="domain" description="HD/PDEase" evidence="2">
    <location>
        <begin position="144"/>
        <end position="278"/>
    </location>
</feature>
<dbReference type="PANTHER" id="PTHR37294:SF1">
    <property type="entry name" value="3'-5' EXORIBONUCLEASE YHAM"/>
    <property type="match status" value="1"/>
</dbReference>
<accession>A0A6I1MHW0</accession>
<organism evidence="3 4">
    <name type="scientific">Clostridium tarantellae</name>
    <dbReference type="NCBI Taxonomy" id="39493"/>
    <lineage>
        <taxon>Bacteria</taxon>
        <taxon>Bacillati</taxon>
        <taxon>Bacillota</taxon>
        <taxon>Clostridia</taxon>
        <taxon>Eubacteriales</taxon>
        <taxon>Clostridiaceae</taxon>
        <taxon>Clostridium</taxon>
    </lineage>
</organism>
<evidence type="ECO:0000259" key="2">
    <source>
        <dbReference type="SMART" id="SM00471"/>
    </source>
</evidence>
<keyword evidence="1" id="KW-0378">Hydrolase</keyword>
<dbReference type="InterPro" id="IPR003607">
    <property type="entry name" value="HD/PDEase_dom"/>
</dbReference>
<protein>
    <submittedName>
        <fullName evidence="3">HD domain-containing protein</fullName>
    </submittedName>
</protein>
<dbReference type="PANTHER" id="PTHR37294">
    <property type="entry name" value="3'-5' EXORIBONUCLEASE YHAM"/>
    <property type="match status" value="1"/>
</dbReference>
<dbReference type="InterPro" id="IPR006674">
    <property type="entry name" value="HD_domain"/>
</dbReference>
<dbReference type="GO" id="GO:0016787">
    <property type="term" value="F:hydrolase activity"/>
    <property type="evidence" value="ECO:0007669"/>
    <property type="project" value="UniProtKB-KW"/>
</dbReference>
<reference evidence="3 4" key="1">
    <citation type="submission" date="2019-10" db="EMBL/GenBank/DDBJ databases">
        <title>The Genome Sequence of Clostridium tarantellae Isolated from Fish Brain.</title>
        <authorList>
            <person name="Bano L."/>
            <person name="Kiel M."/>
            <person name="Sales G."/>
            <person name="Doxey A.C."/>
            <person name="Mansfield M.J."/>
            <person name="Schiavone M."/>
            <person name="Rossetto O."/>
            <person name="Pirazzini M."/>
            <person name="Dobrindt U."/>
            <person name="Montecucco C."/>
        </authorList>
    </citation>
    <scope>NUCLEOTIDE SEQUENCE [LARGE SCALE GENOMIC DNA]</scope>
    <source>
        <strain evidence="3 4">DSM 3997</strain>
    </source>
</reference>
<dbReference type="Gene3D" id="1.10.3210.10">
    <property type="entry name" value="Hypothetical protein af1432"/>
    <property type="match status" value="1"/>
</dbReference>
<dbReference type="SUPFAM" id="SSF109604">
    <property type="entry name" value="HD-domain/PDEase-like"/>
    <property type="match status" value="1"/>
</dbReference>
<evidence type="ECO:0000313" key="3">
    <source>
        <dbReference type="EMBL" id="MPQ42995.1"/>
    </source>
</evidence>
<dbReference type="Proteomes" id="UP000430345">
    <property type="component" value="Unassembled WGS sequence"/>
</dbReference>
<evidence type="ECO:0000313" key="4">
    <source>
        <dbReference type="Proteomes" id="UP000430345"/>
    </source>
</evidence>
<evidence type="ECO:0000256" key="1">
    <source>
        <dbReference type="ARBA" id="ARBA00022801"/>
    </source>
</evidence>
<gene>
    <name evidence="3" type="ORF">GBZ86_04385</name>
</gene>
<dbReference type="SMART" id="SM00471">
    <property type="entry name" value="HDc"/>
    <property type="match status" value="1"/>
</dbReference>
<dbReference type="Pfam" id="PF01966">
    <property type="entry name" value="HD"/>
    <property type="match status" value="1"/>
</dbReference>
<name>A0A6I1MHW0_9CLOT</name>
<dbReference type="GO" id="GO:0031125">
    <property type="term" value="P:rRNA 3'-end processing"/>
    <property type="evidence" value="ECO:0007669"/>
    <property type="project" value="TreeGrafter"/>
</dbReference>
<sequence length="298" mass="34476">MKKHYTKHIKNGQKIESSFIINKIISKKDGDTVALIGDKTGDIKAYFKDKNNICKVGNIIVFKGTFSENFKCEVVKKIDSFDLYEYLPSVERPIEEIMNELESITKNEFKSKEAIELNNYFFKNPEFLSKFKKGIGGIYQHHNYIGGLAEHTLNVTYLAKILSYRYDCRYKEIAILSAKLHDIGKIKELFFEGPFKYTLQGDMEGHIVIGINMLEEAFKANPTIYSEDFKTRIKACVVQHHGKIEFGSPRDMKTEEAFIVHYSDYLDATLNKISIIKKNVPLGTWSDYDRRIEGKLYL</sequence>
<proteinExistence type="predicted"/>